<evidence type="ECO:0000313" key="2">
    <source>
        <dbReference type="Proteomes" id="UP001058650"/>
    </source>
</evidence>
<dbReference type="RefSeq" id="WP_022737188.1">
    <property type="nucleotide sequence ID" value="NZ_CP103866.1"/>
</dbReference>
<dbReference type="InterPro" id="IPR009078">
    <property type="entry name" value="Ferritin-like_SF"/>
</dbReference>
<keyword evidence="2" id="KW-1185">Reference proteome</keyword>
<accession>A0ABY5U0Z8</accession>
<dbReference type="Gene3D" id="1.20.1260.10">
    <property type="match status" value="1"/>
</dbReference>
<gene>
    <name evidence="1" type="ORF">NYR52_14585</name>
</gene>
<evidence type="ECO:0000313" key="1">
    <source>
        <dbReference type="EMBL" id="UWE03322.1"/>
    </source>
</evidence>
<protein>
    <submittedName>
        <fullName evidence="1">Ferritin-like domain-containing protein</fullName>
    </submittedName>
</protein>
<sequence length="208" mass="24679">MDSALFVDQLLKEVMDDQEEKKRQIRLEGLDEQAELPEFVIKHWLNFAVYYEKAATYFIADWLKTTKEPDAFVNFAHQIRDEANHYVWLRKYLQEYTDPDAFTPPKEWRYLMEEYYPGLDHLVERLAAHNIASESAALGFMEFALDRFPESIRNTVEKVAKDEHFHVSFGCTLLKKYCTTPELQERALKATREAMKLMRQAREVFVQI</sequence>
<dbReference type="InterPro" id="IPR012347">
    <property type="entry name" value="Ferritin-like"/>
</dbReference>
<proteinExistence type="predicted"/>
<organism evidence="1 2">
    <name type="scientific">Laceyella sacchari</name>
    <name type="common">Thermoactinomyces thalpophilus</name>
    <dbReference type="NCBI Taxonomy" id="37482"/>
    <lineage>
        <taxon>Bacteria</taxon>
        <taxon>Bacillati</taxon>
        <taxon>Bacillota</taxon>
        <taxon>Bacilli</taxon>
        <taxon>Bacillales</taxon>
        <taxon>Thermoactinomycetaceae</taxon>
        <taxon>Laceyella</taxon>
    </lineage>
</organism>
<name>A0ABY5U0Z8_LACSH</name>
<dbReference type="CDD" id="cd00657">
    <property type="entry name" value="Ferritin_like"/>
    <property type="match status" value="1"/>
</dbReference>
<dbReference type="SUPFAM" id="SSF47240">
    <property type="entry name" value="Ferritin-like"/>
    <property type="match status" value="1"/>
</dbReference>
<dbReference type="EMBL" id="CP103866">
    <property type="protein sequence ID" value="UWE03322.1"/>
    <property type="molecule type" value="Genomic_DNA"/>
</dbReference>
<dbReference type="Proteomes" id="UP001058650">
    <property type="component" value="Chromosome"/>
</dbReference>
<reference evidence="1" key="1">
    <citation type="submission" date="2022-08" db="EMBL/GenBank/DDBJ databases">
        <title>The complete genome sequence of the thermophilic bacterium Laceyella sacchari FBKL4.010 reveals the basis for tetramethylpyrazine biosynthesis in Moutai-flavor Daqu.</title>
        <authorList>
            <person name="Li D."/>
            <person name="Huang W."/>
            <person name="Wang C."/>
            <person name="Qiu S."/>
        </authorList>
    </citation>
    <scope>NUCLEOTIDE SEQUENCE</scope>
    <source>
        <strain evidence="1">FBKL4.014</strain>
    </source>
</reference>